<reference evidence="2" key="2">
    <citation type="journal article" date="2008" name="Genome Biol.">
        <title>Improved genome assembly and evidence-based global gene model set for the chordate Ciona intestinalis: new insight into intron and operon populations.</title>
        <authorList>
            <person name="Satou Y."/>
            <person name="Mineta K."/>
            <person name="Ogasawara M."/>
            <person name="Sasakura Y."/>
            <person name="Shoguchi E."/>
            <person name="Ueno K."/>
            <person name="Yamada L."/>
            <person name="Matsumoto J."/>
            <person name="Wasserscheid J."/>
            <person name="Dewar K."/>
            <person name="Wiley G.B."/>
            <person name="Macmil S.L."/>
            <person name="Roe B.A."/>
            <person name="Zeller R.W."/>
            <person name="Hastings K.E."/>
            <person name="Lemaire P."/>
            <person name="Lindquist E."/>
            <person name="Endo T."/>
            <person name="Hotta K."/>
            <person name="Inaba K."/>
        </authorList>
    </citation>
    <scope>NUCLEOTIDE SEQUENCE [LARGE SCALE GENOMIC DNA]</scope>
    <source>
        <strain evidence="2">wild type</strain>
    </source>
</reference>
<evidence type="ECO:0000256" key="1">
    <source>
        <dbReference type="SAM" id="MobiDB-lite"/>
    </source>
</evidence>
<feature type="compositionally biased region" description="Low complexity" evidence="1">
    <location>
        <begin position="150"/>
        <end position="178"/>
    </location>
</feature>
<dbReference type="EMBL" id="EAAA01001820">
    <property type="status" value="NOT_ANNOTATED_CDS"/>
    <property type="molecule type" value="Genomic_DNA"/>
</dbReference>
<evidence type="ECO:0000313" key="2">
    <source>
        <dbReference type="Ensembl" id="ENSCINP00000033249.1"/>
    </source>
</evidence>
<evidence type="ECO:0000313" key="3">
    <source>
        <dbReference type="Proteomes" id="UP000008144"/>
    </source>
</evidence>
<reference evidence="2" key="4">
    <citation type="submission" date="2025-09" db="UniProtKB">
        <authorList>
            <consortium name="Ensembl"/>
        </authorList>
    </citation>
    <scope>IDENTIFICATION</scope>
</reference>
<dbReference type="AlphaFoldDB" id="H2XUB5"/>
<dbReference type="Proteomes" id="UP000008144">
    <property type="component" value="Chromosome 3"/>
</dbReference>
<name>H2XUB5_CIOIN</name>
<dbReference type="Ensembl" id="ENSCINT00000030795.1">
    <property type="protein sequence ID" value="ENSCINP00000033249.1"/>
    <property type="gene ID" value="ENSCING00000022856.1"/>
</dbReference>
<sequence length="184" mass="19800">FLPDVDFFLFSRSEDIVLHGCSFSSSDAFRLFRLPFRQDSLSSLLSDSTLHSGSEETVLQDSTFPLSVVFRLPFRQGSSSFSLSSDSFVHSGSEKAVLQDSFSSSLSRDSSLHLGSEDTVLQGSSFSPSVVVLFCGLLFRLPFRHGPSSSSSPSESSLHSGSENTVLQGSSSSSHSGSENTVLH</sequence>
<accession>H2XUB5</accession>
<reference evidence="2" key="3">
    <citation type="submission" date="2025-08" db="UniProtKB">
        <authorList>
            <consortium name="Ensembl"/>
        </authorList>
    </citation>
    <scope>IDENTIFICATION</scope>
</reference>
<reference evidence="3" key="1">
    <citation type="journal article" date="2002" name="Science">
        <title>The draft genome of Ciona intestinalis: insights into chordate and vertebrate origins.</title>
        <authorList>
            <person name="Dehal P."/>
            <person name="Satou Y."/>
            <person name="Campbell R.K."/>
            <person name="Chapman J."/>
            <person name="Degnan B."/>
            <person name="De Tomaso A."/>
            <person name="Davidson B."/>
            <person name="Di Gregorio A."/>
            <person name="Gelpke M."/>
            <person name="Goodstein D.M."/>
            <person name="Harafuji N."/>
            <person name="Hastings K.E."/>
            <person name="Ho I."/>
            <person name="Hotta K."/>
            <person name="Huang W."/>
            <person name="Kawashima T."/>
            <person name="Lemaire P."/>
            <person name="Martinez D."/>
            <person name="Meinertzhagen I.A."/>
            <person name="Necula S."/>
            <person name="Nonaka M."/>
            <person name="Putnam N."/>
            <person name="Rash S."/>
            <person name="Saiga H."/>
            <person name="Satake M."/>
            <person name="Terry A."/>
            <person name="Yamada L."/>
            <person name="Wang H.G."/>
            <person name="Awazu S."/>
            <person name="Azumi K."/>
            <person name="Boore J."/>
            <person name="Branno M."/>
            <person name="Chin-Bow S."/>
            <person name="DeSantis R."/>
            <person name="Doyle S."/>
            <person name="Francino P."/>
            <person name="Keys D.N."/>
            <person name="Haga S."/>
            <person name="Hayashi H."/>
            <person name="Hino K."/>
            <person name="Imai K.S."/>
            <person name="Inaba K."/>
            <person name="Kano S."/>
            <person name="Kobayashi K."/>
            <person name="Kobayashi M."/>
            <person name="Lee B.I."/>
            <person name="Makabe K.W."/>
            <person name="Manohar C."/>
            <person name="Matassi G."/>
            <person name="Medina M."/>
            <person name="Mochizuki Y."/>
            <person name="Mount S."/>
            <person name="Morishita T."/>
            <person name="Miura S."/>
            <person name="Nakayama A."/>
            <person name="Nishizaka S."/>
            <person name="Nomoto H."/>
            <person name="Ohta F."/>
            <person name="Oishi K."/>
            <person name="Rigoutsos I."/>
            <person name="Sano M."/>
            <person name="Sasaki A."/>
            <person name="Sasakura Y."/>
            <person name="Shoguchi E."/>
            <person name="Shin-i T."/>
            <person name="Spagnuolo A."/>
            <person name="Stainier D."/>
            <person name="Suzuki M.M."/>
            <person name="Tassy O."/>
            <person name="Takatori N."/>
            <person name="Tokuoka M."/>
            <person name="Yagi K."/>
            <person name="Yoshizaki F."/>
            <person name="Wada S."/>
            <person name="Zhang C."/>
            <person name="Hyatt P.D."/>
            <person name="Larimer F."/>
            <person name="Detter C."/>
            <person name="Doggett N."/>
            <person name="Glavina T."/>
            <person name="Hawkins T."/>
            <person name="Richardson P."/>
            <person name="Lucas S."/>
            <person name="Kohara Y."/>
            <person name="Levine M."/>
            <person name="Satoh N."/>
            <person name="Rokhsar D.S."/>
        </authorList>
    </citation>
    <scope>NUCLEOTIDE SEQUENCE [LARGE SCALE GENOMIC DNA]</scope>
</reference>
<dbReference type="InParanoid" id="H2XUB5"/>
<organism evidence="2 3">
    <name type="scientific">Ciona intestinalis</name>
    <name type="common">Transparent sea squirt</name>
    <name type="synonym">Ascidia intestinalis</name>
    <dbReference type="NCBI Taxonomy" id="7719"/>
    <lineage>
        <taxon>Eukaryota</taxon>
        <taxon>Metazoa</taxon>
        <taxon>Chordata</taxon>
        <taxon>Tunicata</taxon>
        <taxon>Ascidiacea</taxon>
        <taxon>Phlebobranchia</taxon>
        <taxon>Cionidae</taxon>
        <taxon>Ciona</taxon>
    </lineage>
</organism>
<keyword evidence="3" id="KW-1185">Reference proteome</keyword>
<dbReference type="HOGENOM" id="CLU_1471350_0_0_1"/>
<feature type="region of interest" description="Disordered" evidence="1">
    <location>
        <begin position="150"/>
        <end position="184"/>
    </location>
</feature>
<protein>
    <submittedName>
        <fullName evidence="2">Uncharacterized protein</fullName>
    </submittedName>
</protein>
<proteinExistence type="predicted"/>